<keyword evidence="3" id="KW-0731">Sigma factor</keyword>
<comment type="caution">
    <text evidence="6">The sequence shown here is derived from an EMBL/GenBank/DDBJ whole genome shotgun (WGS) entry which is preliminary data.</text>
</comment>
<dbReference type="GO" id="GO:0003677">
    <property type="term" value="F:DNA binding"/>
    <property type="evidence" value="ECO:0007669"/>
    <property type="project" value="UniProtKB-KW"/>
</dbReference>
<keyword evidence="7" id="KW-1185">Reference proteome</keyword>
<proteinExistence type="inferred from homology"/>
<reference evidence="6" key="1">
    <citation type="submission" date="2020-08" db="EMBL/GenBank/DDBJ databases">
        <title>Genome public.</title>
        <authorList>
            <person name="Liu C."/>
            <person name="Sun Q."/>
        </authorList>
    </citation>
    <scope>NUCLEOTIDE SEQUENCE</scope>
    <source>
        <strain evidence="6">NSJ-15</strain>
    </source>
</reference>
<dbReference type="GO" id="GO:0016987">
    <property type="term" value="F:sigma factor activity"/>
    <property type="evidence" value="ECO:0007669"/>
    <property type="project" value="UniProtKB-KW"/>
</dbReference>
<evidence type="ECO:0008006" key="8">
    <source>
        <dbReference type="Google" id="ProtNLM"/>
    </source>
</evidence>
<dbReference type="RefSeq" id="WP_093987922.1">
    <property type="nucleotide sequence ID" value="NZ_FYDD01000002.1"/>
</dbReference>
<dbReference type="Proteomes" id="UP000632659">
    <property type="component" value="Unassembled WGS sequence"/>
</dbReference>
<name>A0A8J6TVZ4_9FIRM</name>
<evidence type="ECO:0000256" key="5">
    <source>
        <dbReference type="ARBA" id="ARBA00023163"/>
    </source>
</evidence>
<dbReference type="GO" id="GO:0006352">
    <property type="term" value="P:DNA-templated transcription initiation"/>
    <property type="evidence" value="ECO:0007669"/>
    <property type="project" value="InterPro"/>
</dbReference>
<evidence type="ECO:0000313" key="7">
    <source>
        <dbReference type="Proteomes" id="UP000632659"/>
    </source>
</evidence>
<keyword evidence="4" id="KW-0238">DNA-binding</keyword>
<dbReference type="EMBL" id="JACRTL010000009">
    <property type="protein sequence ID" value="MBC8611893.1"/>
    <property type="molecule type" value="Genomic_DNA"/>
</dbReference>
<comment type="similarity">
    <text evidence="1">Belongs to the sigma-70 factor family. ECF subfamily.</text>
</comment>
<evidence type="ECO:0000313" key="6">
    <source>
        <dbReference type="EMBL" id="MBC8611893.1"/>
    </source>
</evidence>
<evidence type="ECO:0000256" key="2">
    <source>
        <dbReference type="ARBA" id="ARBA00023015"/>
    </source>
</evidence>
<keyword evidence="5" id="KW-0804">Transcription</keyword>
<dbReference type="OrthoDB" id="9808901at2"/>
<evidence type="ECO:0000256" key="3">
    <source>
        <dbReference type="ARBA" id="ARBA00023082"/>
    </source>
</evidence>
<keyword evidence="2" id="KW-0805">Transcription regulation</keyword>
<organism evidence="6 7">
    <name type="scientific">Massiliimalia timonensis</name>
    <dbReference type="NCBI Taxonomy" id="1987501"/>
    <lineage>
        <taxon>Bacteria</taxon>
        <taxon>Bacillati</taxon>
        <taxon>Bacillota</taxon>
        <taxon>Clostridia</taxon>
        <taxon>Eubacteriales</taxon>
        <taxon>Oscillospiraceae</taxon>
        <taxon>Massiliimalia</taxon>
    </lineage>
</organism>
<protein>
    <recommendedName>
        <fullName evidence="8">Sigma-70 family RNA polymerase sigma factor</fullName>
    </recommendedName>
</protein>
<dbReference type="AlphaFoldDB" id="A0A8J6TVZ4"/>
<dbReference type="PANTHER" id="PTHR43133:SF8">
    <property type="entry name" value="RNA POLYMERASE SIGMA FACTOR HI_1459-RELATED"/>
    <property type="match status" value="1"/>
</dbReference>
<evidence type="ECO:0000256" key="4">
    <source>
        <dbReference type="ARBA" id="ARBA00023125"/>
    </source>
</evidence>
<dbReference type="SUPFAM" id="SSF88659">
    <property type="entry name" value="Sigma3 and sigma4 domains of RNA polymerase sigma factors"/>
    <property type="match status" value="1"/>
</dbReference>
<accession>A0A8J6TVZ4</accession>
<dbReference type="InterPro" id="IPR039425">
    <property type="entry name" value="RNA_pol_sigma-70-like"/>
</dbReference>
<sequence>MDDQKIVDLYWRRDEQAIKETADKYGAYCFKISMNILSDLPESEENVNDTYMQTWNSIPPNFPSLLAAFVAKIARNLALNKYQAKHAQKRLTNEFTQSLSELDIYIPSKISVEDEIEIKKLSQSISNFLYTESLEARNIFIRRYFYCDSIKDISTHCQYSQSKIKSMLMRTRKRLKLYLEKEGYYEP</sequence>
<dbReference type="SUPFAM" id="SSF88946">
    <property type="entry name" value="Sigma2 domain of RNA polymerase sigma factors"/>
    <property type="match status" value="1"/>
</dbReference>
<gene>
    <name evidence="6" type="ORF">H8702_12415</name>
</gene>
<dbReference type="InterPro" id="IPR013324">
    <property type="entry name" value="RNA_pol_sigma_r3/r4-like"/>
</dbReference>
<dbReference type="Gene3D" id="1.10.1740.10">
    <property type="match status" value="1"/>
</dbReference>
<evidence type="ECO:0000256" key="1">
    <source>
        <dbReference type="ARBA" id="ARBA00010641"/>
    </source>
</evidence>
<dbReference type="PANTHER" id="PTHR43133">
    <property type="entry name" value="RNA POLYMERASE ECF-TYPE SIGMA FACTO"/>
    <property type="match status" value="1"/>
</dbReference>
<dbReference type="InterPro" id="IPR013325">
    <property type="entry name" value="RNA_pol_sigma_r2"/>
</dbReference>